<protein>
    <submittedName>
        <fullName evidence="1">Hydrolase</fullName>
    </submittedName>
</protein>
<keyword evidence="2" id="KW-1185">Reference proteome</keyword>
<dbReference type="SUPFAM" id="SSF54001">
    <property type="entry name" value="Cysteine proteinases"/>
    <property type="match status" value="1"/>
</dbReference>
<keyword evidence="1" id="KW-0378">Hydrolase</keyword>
<sequence>MTALQSADLAFVRPSKRALDEAINQSTVEAEEKGYVHVALVVHEQGQLTVIEATVDSGAVERPLTSFLQDHEGLVDFYRLKDGPRNPTAIVKRARQFIGQPYNHGFFENGPGLYCSQLVTRAFSDEQVFKEEPLQFGPNGTILPHWLDYYRKLQRAIPIKELGSSPNSLLRSHSLIALHV</sequence>
<organism evidence="1 2">
    <name type="scientific">Fructobacillus parabroussonetiae</name>
    <dbReference type="NCBI Taxonomy" id="2713174"/>
    <lineage>
        <taxon>Bacteria</taxon>
        <taxon>Bacillati</taxon>
        <taxon>Bacillota</taxon>
        <taxon>Bacilli</taxon>
        <taxon>Lactobacillales</taxon>
        <taxon>Lactobacillaceae</taxon>
        <taxon>Fructobacillus</taxon>
    </lineage>
</organism>
<name>A0ABS5QYV4_9LACO</name>
<dbReference type="EMBL" id="JAAMFL010000006">
    <property type="protein sequence ID" value="MBS9337561.1"/>
    <property type="molecule type" value="Genomic_DNA"/>
</dbReference>
<evidence type="ECO:0000313" key="1">
    <source>
        <dbReference type="EMBL" id="MBS9337561.1"/>
    </source>
</evidence>
<comment type="caution">
    <text evidence="1">The sequence shown here is derived from an EMBL/GenBank/DDBJ whole genome shotgun (WGS) entry which is preliminary data.</text>
</comment>
<dbReference type="Proteomes" id="UP001519503">
    <property type="component" value="Unassembled WGS sequence"/>
</dbReference>
<gene>
    <name evidence="1" type="ORF">G6R30_03685</name>
</gene>
<reference evidence="1 2" key="1">
    <citation type="submission" date="2020-02" db="EMBL/GenBank/DDBJ databases">
        <title>Fructobacillus sp. isolated from paper mulberry of Taiwan.</title>
        <authorList>
            <person name="Lin S.-T."/>
        </authorList>
    </citation>
    <scope>NUCLEOTIDE SEQUENCE [LARGE SCALE GENOMIC DNA]</scope>
    <source>
        <strain evidence="1 2">S1-1</strain>
    </source>
</reference>
<dbReference type="RefSeq" id="WP_213821580.1">
    <property type="nucleotide sequence ID" value="NZ_JAAMFL010000006.1"/>
</dbReference>
<dbReference type="InterPro" id="IPR038765">
    <property type="entry name" value="Papain-like_cys_pep_sf"/>
</dbReference>
<dbReference type="Gene3D" id="3.90.1720.10">
    <property type="entry name" value="endopeptidase domain like (from Nostoc punctiforme)"/>
    <property type="match status" value="1"/>
</dbReference>
<accession>A0ABS5QYV4</accession>
<proteinExistence type="predicted"/>
<dbReference type="Pfam" id="PF05708">
    <property type="entry name" value="Peptidase_C92"/>
    <property type="match status" value="1"/>
</dbReference>
<dbReference type="InterPro" id="IPR024453">
    <property type="entry name" value="Peptidase_C92"/>
</dbReference>
<evidence type="ECO:0000313" key="2">
    <source>
        <dbReference type="Proteomes" id="UP001519503"/>
    </source>
</evidence>
<dbReference type="GO" id="GO:0016787">
    <property type="term" value="F:hydrolase activity"/>
    <property type="evidence" value="ECO:0007669"/>
    <property type="project" value="UniProtKB-KW"/>
</dbReference>